<protein>
    <submittedName>
        <fullName evidence="1">Uncharacterized protein</fullName>
    </submittedName>
</protein>
<reference evidence="1" key="1">
    <citation type="submission" date="2018-02" db="EMBL/GenBank/DDBJ databases">
        <title>Rhizophora mucronata_Transcriptome.</title>
        <authorList>
            <person name="Meera S.P."/>
            <person name="Sreeshan A."/>
            <person name="Augustine A."/>
        </authorList>
    </citation>
    <scope>NUCLEOTIDE SEQUENCE</scope>
    <source>
        <tissue evidence="1">Leaf</tissue>
    </source>
</reference>
<proteinExistence type="predicted"/>
<name>A0A2P2PTM0_RHIMU</name>
<sequence length="34" mass="3980">MIDKSILLLKLVKTFITLNNLLFISRSLQYLNNV</sequence>
<organism evidence="1">
    <name type="scientific">Rhizophora mucronata</name>
    <name type="common">Asiatic mangrove</name>
    <dbReference type="NCBI Taxonomy" id="61149"/>
    <lineage>
        <taxon>Eukaryota</taxon>
        <taxon>Viridiplantae</taxon>
        <taxon>Streptophyta</taxon>
        <taxon>Embryophyta</taxon>
        <taxon>Tracheophyta</taxon>
        <taxon>Spermatophyta</taxon>
        <taxon>Magnoliopsida</taxon>
        <taxon>eudicotyledons</taxon>
        <taxon>Gunneridae</taxon>
        <taxon>Pentapetalae</taxon>
        <taxon>rosids</taxon>
        <taxon>fabids</taxon>
        <taxon>Malpighiales</taxon>
        <taxon>Rhizophoraceae</taxon>
        <taxon>Rhizophora</taxon>
    </lineage>
</organism>
<dbReference type="AlphaFoldDB" id="A0A2P2PTM0"/>
<evidence type="ECO:0000313" key="1">
    <source>
        <dbReference type="EMBL" id="MBX58094.1"/>
    </source>
</evidence>
<dbReference type="EMBL" id="GGEC01077610">
    <property type="protein sequence ID" value="MBX58094.1"/>
    <property type="molecule type" value="Transcribed_RNA"/>
</dbReference>
<accession>A0A2P2PTM0</accession>